<comment type="caution">
    <text evidence="2">The sequence shown here is derived from an EMBL/GenBank/DDBJ whole genome shotgun (WGS) entry which is preliminary data.</text>
</comment>
<feature type="transmembrane region" description="Helical" evidence="1">
    <location>
        <begin position="6"/>
        <end position="30"/>
    </location>
</feature>
<keyword evidence="1" id="KW-0472">Membrane</keyword>
<proteinExistence type="predicted"/>
<keyword evidence="3" id="KW-1185">Reference proteome</keyword>
<protein>
    <submittedName>
        <fullName evidence="2">Uncharacterized protein</fullName>
    </submittedName>
</protein>
<keyword evidence="1" id="KW-1133">Transmembrane helix</keyword>
<sequence length="57" mass="5835">MNSSIVLVSAVLASLAVGVLVAYGVCIAMFSAFQMHARQIAGNAARQVTAAVQVLKS</sequence>
<evidence type="ECO:0000313" key="2">
    <source>
        <dbReference type="EMBL" id="MBB5316426.1"/>
    </source>
</evidence>
<name>A0A7W8IFW3_9BACT</name>
<dbReference type="EMBL" id="JACHDY010000001">
    <property type="protein sequence ID" value="MBB5316426.1"/>
    <property type="molecule type" value="Genomic_DNA"/>
</dbReference>
<gene>
    <name evidence="2" type="ORF">HDF09_001076</name>
</gene>
<evidence type="ECO:0000256" key="1">
    <source>
        <dbReference type="SAM" id="Phobius"/>
    </source>
</evidence>
<reference evidence="2" key="1">
    <citation type="submission" date="2020-08" db="EMBL/GenBank/DDBJ databases">
        <title>Genomic Encyclopedia of Type Strains, Phase IV (KMG-V): Genome sequencing to study the core and pangenomes of soil and plant-associated prokaryotes.</title>
        <authorList>
            <person name="Whitman W."/>
        </authorList>
    </citation>
    <scope>NUCLEOTIDE SEQUENCE [LARGE SCALE GENOMIC DNA]</scope>
    <source>
        <strain evidence="2">M8UP27</strain>
    </source>
</reference>
<accession>A0A7W8IFW3</accession>
<keyword evidence="1" id="KW-0812">Transmembrane</keyword>
<organism evidence="2 3">
    <name type="scientific">Tunturiibacter empetritectus</name>
    <dbReference type="NCBI Taxonomy" id="3069691"/>
    <lineage>
        <taxon>Bacteria</taxon>
        <taxon>Pseudomonadati</taxon>
        <taxon>Acidobacteriota</taxon>
        <taxon>Terriglobia</taxon>
        <taxon>Terriglobales</taxon>
        <taxon>Acidobacteriaceae</taxon>
        <taxon>Tunturiibacter</taxon>
    </lineage>
</organism>
<evidence type="ECO:0000313" key="3">
    <source>
        <dbReference type="Proteomes" id="UP000568106"/>
    </source>
</evidence>
<dbReference type="Proteomes" id="UP000568106">
    <property type="component" value="Unassembled WGS sequence"/>
</dbReference>
<dbReference type="AlphaFoldDB" id="A0A7W8IFW3"/>